<dbReference type="InterPro" id="IPR009072">
    <property type="entry name" value="Histone-fold"/>
</dbReference>
<protein>
    <submittedName>
        <fullName evidence="5">Histone-fold-containing protein</fullName>
    </submittedName>
</protein>
<name>A0A3N4IRL8_ASCIM</name>
<dbReference type="CDD" id="cd23645">
    <property type="entry name" value="HFD_Dpb3-like"/>
    <property type="match status" value="1"/>
</dbReference>
<dbReference type="GO" id="GO:0008623">
    <property type="term" value="C:CHRAC"/>
    <property type="evidence" value="ECO:0007669"/>
    <property type="project" value="TreeGrafter"/>
</dbReference>
<dbReference type="InterPro" id="IPR003958">
    <property type="entry name" value="CBFA_NFYB_domain"/>
</dbReference>
<reference evidence="5 6" key="1">
    <citation type="journal article" date="2018" name="Nat. Ecol. Evol.">
        <title>Pezizomycetes genomes reveal the molecular basis of ectomycorrhizal truffle lifestyle.</title>
        <authorList>
            <person name="Murat C."/>
            <person name="Payen T."/>
            <person name="Noel B."/>
            <person name="Kuo A."/>
            <person name="Morin E."/>
            <person name="Chen J."/>
            <person name="Kohler A."/>
            <person name="Krizsan K."/>
            <person name="Balestrini R."/>
            <person name="Da Silva C."/>
            <person name="Montanini B."/>
            <person name="Hainaut M."/>
            <person name="Levati E."/>
            <person name="Barry K.W."/>
            <person name="Belfiori B."/>
            <person name="Cichocki N."/>
            <person name="Clum A."/>
            <person name="Dockter R.B."/>
            <person name="Fauchery L."/>
            <person name="Guy J."/>
            <person name="Iotti M."/>
            <person name="Le Tacon F."/>
            <person name="Lindquist E.A."/>
            <person name="Lipzen A."/>
            <person name="Malagnac F."/>
            <person name="Mello A."/>
            <person name="Molinier V."/>
            <person name="Miyauchi S."/>
            <person name="Poulain J."/>
            <person name="Riccioni C."/>
            <person name="Rubini A."/>
            <person name="Sitrit Y."/>
            <person name="Splivallo R."/>
            <person name="Traeger S."/>
            <person name="Wang M."/>
            <person name="Zifcakova L."/>
            <person name="Wipf D."/>
            <person name="Zambonelli A."/>
            <person name="Paolocci F."/>
            <person name="Nowrousian M."/>
            <person name="Ottonello S."/>
            <person name="Baldrian P."/>
            <person name="Spatafora J.W."/>
            <person name="Henrissat B."/>
            <person name="Nagy L.G."/>
            <person name="Aury J.M."/>
            <person name="Wincker P."/>
            <person name="Grigoriev I.V."/>
            <person name="Bonfante P."/>
            <person name="Martin F.M."/>
        </authorList>
    </citation>
    <scope>NUCLEOTIDE SEQUENCE [LARGE SCALE GENOMIC DNA]</scope>
    <source>
        <strain evidence="5 6">RN42</strain>
    </source>
</reference>
<evidence type="ECO:0000256" key="3">
    <source>
        <dbReference type="SAM" id="MobiDB-lite"/>
    </source>
</evidence>
<feature type="compositionally biased region" description="Acidic residues" evidence="3">
    <location>
        <begin position="190"/>
        <end position="202"/>
    </location>
</feature>
<feature type="domain" description="Transcription factor CBF/NF-Y/archaeal histone" evidence="4">
    <location>
        <begin position="33"/>
        <end position="95"/>
    </location>
</feature>
<dbReference type="InterPro" id="IPR050568">
    <property type="entry name" value="Transcr_DNA_Rep_Reg"/>
</dbReference>
<feature type="compositionally biased region" description="Basic and acidic residues" evidence="3">
    <location>
        <begin position="121"/>
        <end position="140"/>
    </location>
</feature>
<feature type="compositionally biased region" description="Basic and acidic residues" evidence="3">
    <location>
        <begin position="1"/>
        <end position="19"/>
    </location>
</feature>
<dbReference type="GO" id="GO:0046982">
    <property type="term" value="F:protein heterodimerization activity"/>
    <property type="evidence" value="ECO:0007669"/>
    <property type="project" value="InterPro"/>
</dbReference>
<feature type="compositionally biased region" description="Low complexity" evidence="3">
    <location>
        <begin position="159"/>
        <end position="174"/>
    </location>
</feature>
<dbReference type="PANTHER" id="PTHR10252">
    <property type="entry name" value="HISTONE-LIKE TRANSCRIPTION FACTOR CCAAT-RELATED"/>
    <property type="match status" value="1"/>
</dbReference>
<dbReference type="Proteomes" id="UP000275078">
    <property type="component" value="Unassembled WGS sequence"/>
</dbReference>
<dbReference type="OrthoDB" id="636685at2759"/>
<evidence type="ECO:0000256" key="1">
    <source>
        <dbReference type="ARBA" id="ARBA00004123"/>
    </source>
</evidence>
<feature type="region of interest" description="Disordered" evidence="3">
    <location>
        <begin position="1"/>
        <end position="22"/>
    </location>
</feature>
<evidence type="ECO:0000313" key="5">
    <source>
        <dbReference type="EMBL" id="RPA88067.1"/>
    </source>
</evidence>
<dbReference type="SUPFAM" id="SSF47113">
    <property type="entry name" value="Histone-fold"/>
    <property type="match status" value="1"/>
</dbReference>
<accession>A0A3N4IRL8</accession>
<evidence type="ECO:0000313" key="6">
    <source>
        <dbReference type="Proteomes" id="UP000275078"/>
    </source>
</evidence>
<dbReference type="GO" id="GO:0006261">
    <property type="term" value="P:DNA-templated DNA replication"/>
    <property type="evidence" value="ECO:0007669"/>
    <property type="project" value="TreeGrafter"/>
</dbReference>
<proteinExistence type="predicted"/>
<dbReference type="EMBL" id="ML119645">
    <property type="protein sequence ID" value="RPA88067.1"/>
    <property type="molecule type" value="Genomic_DNA"/>
</dbReference>
<keyword evidence="6" id="KW-1185">Reference proteome</keyword>
<dbReference type="AlphaFoldDB" id="A0A3N4IRL8"/>
<evidence type="ECO:0000259" key="4">
    <source>
        <dbReference type="Pfam" id="PF00808"/>
    </source>
</evidence>
<dbReference type="PANTHER" id="PTHR10252:SF54">
    <property type="entry name" value="CHROMATIN ACCESSIBILITY COMPLEX PROTEIN 1"/>
    <property type="match status" value="1"/>
</dbReference>
<organism evidence="5 6">
    <name type="scientific">Ascobolus immersus RN42</name>
    <dbReference type="NCBI Taxonomy" id="1160509"/>
    <lineage>
        <taxon>Eukaryota</taxon>
        <taxon>Fungi</taxon>
        <taxon>Dikarya</taxon>
        <taxon>Ascomycota</taxon>
        <taxon>Pezizomycotina</taxon>
        <taxon>Pezizomycetes</taxon>
        <taxon>Pezizales</taxon>
        <taxon>Ascobolaceae</taxon>
        <taxon>Ascobolus</taxon>
    </lineage>
</organism>
<dbReference type="Pfam" id="PF00808">
    <property type="entry name" value="CBFD_NFYB_HMF"/>
    <property type="match status" value="1"/>
</dbReference>
<feature type="region of interest" description="Disordered" evidence="3">
    <location>
        <begin position="119"/>
        <end position="202"/>
    </location>
</feature>
<gene>
    <name evidence="5" type="ORF">BJ508DRAFT_409972</name>
</gene>
<evidence type="ECO:0000256" key="2">
    <source>
        <dbReference type="ARBA" id="ARBA00023242"/>
    </source>
</evidence>
<dbReference type="Gene3D" id="1.10.20.10">
    <property type="entry name" value="Histone, subunit A"/>
    <property type="match status" value="1"/>
</dbReference>
<dbReference type="STRING" id="1160509.A0A3N4IRL8"/>
<sequence>MAEKDAEMQVEKPAEKVVGDEEERTLEHGYSVMPLGRVKKIIKLDDDVKACSNAAAFVVAGATELFVKYLAAHGMKGAKQDKRKTLQYRDLSNAVARNDSLEFLSDIVPQTLPYKKIVEKRKKDQEDRETGQLTLREQRPIKKAGKTNGHVANGRVGKSTGSGAASTTTSAVGTPEPSVDDAEPKSSAAPEDEDGDDVEMAG</sequence>
<comment type="subcellular location">
    <subcellularLocation>
        <location evidence="1">Nucleus</location>
    </subcellularLocation>
</comment>
<keyword evidence="2" id="KW-0539">Nucleus</keyword>